<dbReference type="AlphaFoldDB" id="A0A921S641"/>
<organism evidence="1 2">
    <name type="scientific">Sorghum bicolor</name>
    <name type="common">Sorghum</name>
    <name type="synonym">Sorghum vulgare</name>
    <dbReference type="NCBI Taxonomy" id="4558"/>
    <lineage>
        <taxon>Eukaryota</taxon>
        <taxon>Viridiplantae</taxon>
        <taxon>Streptophyta</taxon>
        <taxon>Embryophyta</taxon>
        <taxon>Tracheophyta</taxon>
        <taxon>Spermatophyta</taxon>
        <taxon>Magnoliopsida</taxon>
        <taxon>Liliopsida</taxon>
        <taxon>Poales</taxon>
        <taxon>Poaceae</taxon>
        <taxon>PACMAD clade</taxon>
        <taxon>Panicoideae</taxon>
        <taxon>Andropogonodae</taxon>
        <taxon>Andropogoneae</taxon>
        <taxon>Sorghinae</taxon>
        <taxon>Sorghum</taxon>
    </lineage>
</organism>
<gene>
    <name evidence="1" type="ORF">BDA96_01G488600</name>
</gene>
<dbReference type="EMBL" id="CM027680">
    <property type="protein sequence ID" value="KAG0552199.1"/>
    <property type="molecule type" value="Genomic_DNA"/>
</dbReference>
<comment type="caution">
    <text evidence="1">The sequence shown here is derived from an EMBL/GenBank/DDBJ whole genome shotgun (WGS) entry which is preliminary data.</text>
</comment>
<name>A0A921S641_SORBI</name>
<sequence>MYTADLLDLDIQYTLLYLHYNVQYSMLYVSEGGKIMSFSIANEQPSLRPNICVVFFFFLEGNICVVF</sequence>
<evidence type="ECO:0000313" key="2">
    <source>
        <dbReference type="Proteomes" id="UP000807115"/>
    </source>
</evidence>
<reference evidence="1" key="1">
    <citation type="journal article" date="2019" name="BMC Genomics">
        <title>A new reference genome for Sorghum bicolor reveals high levels of sequence similarity between sweet and grain genotypes: implications for the genetics of sugar metabolism.</title>
        <authorList>
            <person name="Cooper E.A."/>
            <person name="Brenton Z.W."/>
            <person name="Flinn B.S."/>
            <person name="Jenkins J."/>
            <person name="Shu S."/>
            <person name="Flowers D."/>
            <person name="Luo F."/>
            <person name="Wang Y."/>
            <person name="Xia P."/>
            <person name="Barry K."/>
            <person name="Daum C."/>
            <person name="Lipzen A."/>
            <person name="Yoshinaga Y."/>
            <person name="Schmutz J."/>
            <person name="Saski C."/>
            <person name="Vermerris W."/>
            <person name="Kresovich S."/>
        </authorList>
    </citation>
    <scope>NUCLEOTIDE SEQUENCE</scope>
</reference>
<proteinExistence type="predicted"/>
<protein>
    <submittedName>
        <fullName evidence="1">Uncharacterized protein</fullName>
    </submittedName>
</protein>
<reference evidence="1" key="2">
    <citation type="submission" date="2020-10" db="EMBL/GenBank/DDBJ databases">
        <authorList>
            <person name="Cooper E.A."/>
            <person name="Brenton Z.W."/>
            <person name="Flinn B.S."/>
            <person name="Jenkins J."/>
            <person name="Shu S."/>
            <person name="Flowers D."/>
            <person name="Luo F."/>
            <person name="Wang Y."/>
            <person name="Xia P."/>
            <person name="Barry K."/>
            <person name="Daum C."/>
            <person name="Lipzen A."/>
            <person name="Yoshinaga Y."/>
            <person name="Schmutz J."/>
            <person name="Saski C."/>
            <person name="Vermerris W."/>
            <person name="Kresovich S."/>
        </authorList>
    </citation>
    <scope>NUCLEOTIDE SEQUENCE</scope>
</reference>
<dbReference type="Proteomes" id="UP000807115">
    <property type="component" value="Chromosome 1"/>
</dbReference>
<evidence type="ECO:0000313" key="1">
    <source>
        <dbReference type="EMBL" id="KAG0552199.1"/>
    </source>
</evidence>
<accession>A0A921S641</accession>